<evidence type="ECO:0000259" key="1">
    <source>
        <dbReference type="Pfam" id="PF18739"/>
    </source>
</evidence>
<protein>
    <recommendedName>
        <fullName evidence="5">ApeA N-terminal domain-containing protein</fullName>
    </recommendedName>
</protein>
<keyword evidence="4" id="KW-1185">Reference proteome</keyword>
<feature type="domain" description="ApeA N-terminal" evidence="2">
    <location>
        <begin position="6"/>
        <end position="267"/>
    </location>
</feature>
<evidence type="ECO:0000259" key="2">
    <source>
        <dbReference type="Pfam" id="PF18862"/>
    </source>
</evidence>
<dbReference type="KEGG" id="slf:JEQ17_16575"/>
<dbReference type="EMBL" id="CP066831">
    <property type="protein sequence ID" value="QQM40931.1"/>
    <property type="molecule type" value="Genomic_DNA"/>
</dbReference>
<feature type="domain" description="Apea-like HEPN" evidence="1">
    <location>
        <begin position="304"/>
        <end position="432"/>
    </location>
</feature>
<organism evidence="3 4">
    <name type="scientific">Streptomyces liliifuscus</name>
    <dbReference type="NCBI Taxonomy" id="2797636"/>
    <lineage>
        <taxon>Bacteria</taxon>
        <taxon>Bacillati</taxon>
        <taxon>Actinomycetota</taxon>
        <taxon>Actinomycetes</taxon>
        <taxon>Kitasatosporales</taxon>
        <taxon>Streptomycetaceae</taxon>
        <taxon>Streptomyces</taxon>
    </lineage>
</organism>
<dbReference type="Pfam" id="PF18862">
    <property type="entry name" value="ApeA_NTD1"/>
    <property type="match status" value="1"/>
</dbReference>
<dbReference type="InterPro" id="IPR041229">
    <property type="entry name" value="HEPN_Apea"/>
</dbReference>
<name>A0A7T7I4U0_9ACTN</name>
<accession>A0A7T7I4U0</accession>
<proteinExistence type="predicted"/>
<sequence>MESFESDGLFWLPNQEEDQVAGRVSFSPITGTRLSLIGGFSETPFGDMENGPEASIIHGVAGKRFLTLIGSSRASRRFESPGFMREDYRVEYMFAGQALLAPESVVFNRVSVRFNNLYDWIGYSSVSREHVFDAQNKLVKAGLTLTPMEKIEHPADGCKISIGGVWKILGNQQNPGFEQDFSISIAYEDPVGFESIVGDVTVLQDLLTATTDAVSVPTHITLEIPVGSGEGDSKPSFVQAYGQQPAYTRVKESKPSDMVLKLKEIGDIPSVARWFNFVRGRRVVLGLMLSSKYSQMYTENKFFNAVSAAETLHRMEFPNELRPADEYKHFRRMLVRHVPKKYRSWLSQQLLHSNEPRLRDRLIELAEYADLPSVLKCDAQHWAKAVTDARNRMVHHDKGKGPGASTVELYWLAESLRLMVLLCLARFCEFQEGYVEKIRNAQSVNFLVKRVGEIMQPSDAVES</sequence>
<evidence type="ECO:0008006" key="5">
    <source>
        <dbReference type="Google" id="ProtNLM"/>
    </source>
</evidence>
<dbReference type="RefSeq" id="WP_200395971.1">
    <property type="nucleotide sequence ID" value="NZ_CP066831.1"/>
</dbReference>
<dbReference type="Pfam" id="PF18739">
    <property type="entry name" value="HEPN_Apea"/>
    <property type="match status" value="1"/>
</dbReference>
<dbReference type="InterPro" id="IPR041223">
    <property type="entry name" value="ApeA_NTD"/>
</dbReference>
<evidence type="ECO:0000313" key="3">
    <source>
        <dbReference type="EMBL" id="QQM40931.1"/>
    </source>
</evidence>
<dbReference type="AlphaFoldDB" id="A0A7T7I4U0"/>
<gene>
    <name evidence="3" type="ORF">JEQ17_16575</name>
</gene>
<evidence type="ECO:0000313" key="4">
    <source>
        <dbReference type="Proteomes" id="UP000595636"/>
    </source>
</evidence>
<dbReference type="Proteomes" id="UP000595636">
    <property type="component" value="Chromosome"/>
</dbReference>
<reference evidence="3 4" key="1">
    <citation type="submission" date="2020-12" db="EMBL/GenBank/DDBJ databases">
        <title>A novel species.</title>
        <authorList>
            <person name="Li K."/>
        </authorList>
    </citation>
    <scope>NUCLEOTIDE SEQUENCE [LARGE SCALE GENOMIC DNA]</scope>
    <source>
        <strain evidence="3 4">ZYC-3</strain>
    </source>
</reference>